<keyword evidence="11" id="KW-0832">Ubl conjugation</keyword>
<dbReference type="InterPro" id="IPR041803">
    <property type="entry name" value="DEF1_CUE"/>
</dbReference>
<evidence type="ECO:0000256" key="5">
    <source>
        <dbReference type="ARBA" id="ARBA00020536"/>
    </source>
</evidence>
<dbReference type="InterPro" id="IPR051833">
    <property type="entry name" value="TC-DDR_regulator"/>
</dbReference>
<keyword evidence="6" id="KW-0158">Chromosome</keyword>
<organism evidence="18 19">
    <name type="scientific">Pseudovirgaria hyperparasitica</name>
    <dbReference type="NCBI Taxonomy" id="470096"/>
    <lineage>
        <taxon>Eukaryota</taxon>
        <taxon>Fungi</taxon>
        <taxon>Dikarya</taxon>
        <taxon>Ascomycota</taxon>
        <taxon>Pezizomycotina</taxon>
        <taxon>Dothideomycetes</taxon>
        <taxon>Dothideomycetes incertae sedis</taxon>
        <taxon>Acrospermales</taxon>
        <taxon>Acrospermaceae</taxon>
        <taxon>Pseudovirgaria</taxon>
    </lineage>
</organism>
<dbReference type="RefSeq" id="XP_033603388.1">
    <property type="nucleotide sequence ID" value="XM_033740120.1"/>
</dbReference>
<keyword evidence="14" id="KW-0234">DNA repair</keyword>
<feature type="compositionally biased region" description="Basic and acidic residues" evidence="16">
    <location>
        <begin position="113"/>
        <end position="127"/>
    </location>
</feature>
<keyword evidence="13" id="KW-0238">DNA-binding</keyword>
<evidence type="ECO:0000313" key="19">
    <source>
        <dbReference type="Proteomes" id="UP000799437"/>
    </source>
</evidence>
<dbReference type="Proteomes" id="UP000799437">
    <property type="component" value="Unassembled WGS sequence"/>
</dbReference>
<feature type="compositionally biased region" description="Low complexity" evidence="16">
    <location>
        <begin position="349"/>
        <end position="359"/>
    </location>
</feature>
<evidence type="ECO:0000256" key="2">
    <source>
        <dbReference type="ARBA" id="ARBA00004496"/>
    </source>
</evidence>
<feature type="compositionally biased region" description="Low complexity" evidence="16">
    <location>
        <begin position="536"/>
        <end position="548"/>
    </location>
</feature>
<dbReference type="GO" id="GO:0000781">
    <property type="term" value="C:chromosome, telomeric region"/>
    <property type="evidence" value="ECO:0007669"/>
    <property type="project" value="UniProtKB-SubCell"/>
</dbReference>
<proteinExistence type="inferred from homology"/>
<evidence type="ECO:0000256" key="10">
    <source>
        <dbReference type="ARBA" id="ARBA00022786"/>
    </source>
</evidence>
<feature type="compositionally biased region" description="Polar residues" evidence="16">
    <location>
        <begin position="635"/>
        <end position="660"/>
    </location>
</feature>
<evidence type="ECO:0000256" key="15">
    <source>
        <dbReference type="ARBA" id="ARBA00023242"/>
    </source>
</evidence>
<dbReference type="Pfam" id="PF02845">
    <property type="entry name" value="CUE"/>
    <property type="match status" value="1"/>
</dbReference>
<evidence type="ECO:0000256" key="14">
    <source>
        <dbReference type="ARBA" id="ARBA00023204"/>
    </source>
</evidence>
<feature type="region of interest" description="Disordered" evidence="16">
    <location>
        <begin position="528"/>
        <end position="746"/>
    </location>
</feature>
<feature type="compositionally biased region" description="Low complexity" evidence="16">
    <location>
        <begin position="431"/>
        <end position="440"/>
    </location>
</feature>
<comment type="subcellular location">
    <subcellularLocation>
        <location evidence="3">Chromosome</location>
        <location evidence="3">Telomere</location>
    </subcellularLocation>
    <subcellularLocation>
        <location evidence="2">Cytoplasm</location>
    </subcellularLocation>
    <subcellularLocation>
        <location evidence="1">Nucleus</location>
    </subcellularLocation>
</comment>
<keyword evidence="9" id="KW-0227">DNA damage</keyword>
<evidence type="ECO:0000256" key="12">
    <source>
        <dbReference type="ARBA" id="ARBA00022895"/>
    </source>
</evidence>
<feature type="compositionally biased region" description="Gly residues" evidence="16">
    <location>
        <begin position="562"/>
        <end position="574"/>
    </location>
</feature>
<evidence type="ECO:0000256" key="16">
    <source>
        <dbReference type="SAM" id="MobiDB-lite"/>
    </source>
</evidence>
<dbReference type="PANTHER" id="PTHR16308">
    <property type="entry name" value="UBIQUITIN ASSOCIATED PROTEIN 2-LIKE/LINGERER"/>
    <property type="match status" value="1"/>
</dbReference>
<evidence type="ECO:0000256" key="7">
    <source>
        <dbReference type="ARBA" id="ARBA00022490"/>
    </source>
</evidence>
<dbReference type="GO" id="GO:0005737">
    <property type="term" value="C:cytoplasm"/>
    <property type="evidence" value="ECO:0007669"/>
    <property type="project" value="UniProtKB-SubCell"/>
</dbReference>
<feature type="compositionally biased region" description="Polar residues" evidence="16">
    <location>
        <begin position="305"/>
        <end position="331"/>
    </location>
</feature>
<comment type="similarity">
    <text evidence="4">Belongs to the DEF1 family.</text>
</comment>
<sequence>MSEVQSRPSGRGRSSVRGRGGFRGAPRSKHPNGDSSAVVDHTADEGELAELKKTYRAQLSTLKEMFPDWTDMDLLLGLQDSDGDLERTIDKITEENKTPPVVSEDPEPQLTPSKDELTEENVEHLPDATEQPALTETVASTIDASSVIGNATPAGQSTPAALPRPPMGGYAATALKATATPGRSASYQRRLFEQHEAVVMPGHNAVDRAAVQFGSLGLNGDADADLDVDEEREAAETRQQPPQHSPTGQPRTSLPPVPRHTSASAEQAPLEAVPTPKQAPGLPPVPQQQSPSTTLGGAPGLTQGAPGNQQYNQFSRYGQSAEATAPTQQKSYDPFGHQAPHSTPFETYPSQSQGPSQQPQPAPSGLGGYTSTPNDLTSYYTTDHQRTQYQNYYNNSYGQPGQQPATSQDAGAGQQRAGSAFGSASGEPAFPASQAQQPQSRYTDAQNSGNNTPNPVSSGQHGAQSQQTGHNLHQQHSGHGGYGGYNHPYYSQPYYQSYMNQMNQYGGGYGNQGYGPYGGGGKSGMHNQPHYGYGMSPQSSFDQHSSSPANAGGFGHSSVQGREGGLGGGFGDYGRSGSTQPSSQQHGASGFGGASEGFGRQQSGFQSQSQYGQQQQQQSGQQSGTEDSLKPFGESKSNAGPSPSLNQPGRPGSATNTSGAGNAGLPAPQSHQQGFSGGYPNHLSGQNSQYGGGLGGLGGGHQGGQGHQGQHQAHQGQGYGFGGGYGGYNNSGGYNRGGWSSNYQGH</sequence>
<protein>
    <recommendedName>
        <fullName evidence="5">RNA polymerase II degradation factor 1</fullName>
    </recommendedName>
</protein>
<feature type="region of interest" description="Disordered" evidence="16">
    <location>
        <begin position="1"/>
        <end position="46"/>
    </location>
</feature>
<dbReference type="GO" id="GO:0006281">
    <property type="term" value="P:DNA repair"/>
    <property type="evidence" value="ECO:0007669"/>
    <property type="project" value="UniProtKB-KW"/>
</dbReference>
<evidence type="ECO:0000256" key="13">
    <source>
        <dbReference type="ARBA" id="ARBA00023125"/>
    </source>
</evidence>
<name>A0A6A6WH16_9PEZI</name>
<feature type="region of interest" description="Disordered" evidence="16">
    <location>
        <begin position="230"/>
        <end position="379"/>
    </location>
</feature>
<keyword evidence="12" id="KW-0779">Telomere</keyword>
<dbReference type="AlphaFoldDB" id="A0A6A6WH16"/>
<feature type="region of interest" description="Disordered" evidence="16">
    <location>
        <begin position="392"/>
        <end position="485"/>
    </location>
</feature>
<evidence type="ECO:0000256" key="6">
    <source>
        <dbReference type="ARBA" id="ARBA00022454"/>
    </source>
</evidence>
<feature type="domain" description="CUE" evidence="17">
    <location>
        <begin position="54"/>
        <end position="97"/>
    </location>
</feature>
<keyword evidence="8" id="KW-0597">Phosphoprotein</keyword>
<dbReference type="GO" id="GO:0043130">
    <property type="term" value="F:ubiquitin binding"/>
    <property type="evidence" value="ECO:0007669"/>
    <property type="project" value="InterPro"/>
</dbReference>
<feature type="compositionally biased region" description="Low complexity" evidence="16">
    <location>
        <begin position="392"/>
        <end position="403"/>
    </location>
</feature>
<dbReference type="CDD" id="cd14368">
    <property type="entry name" value="CUE_DEF1_like"/>
    <property type="match status" value="1"/>
</dbReference>
<dbReference type="GO" id="GO:0005634">
    <property type="term" value="C:nucleus"/>
    <property type="evidence" value="ECO:0007669"/>
    <property type="project" value="UniProtKB-SubCell"/>
</dbReference>
<dbReference type="PROSITE" id="PS51140">
    <property type="entry name" value="CUE"/>
    <property type="match status" value="1"/>
</dbReference>
<gene>
    <name evidence="18" type="ORF">EJ05DRAFT_246905</name>
</gene>
<dbReference type="PANTHER" id="PTHR16308:SF13">
    <property type="entry name" value="PROTEIN LINGERER"/>
    <property type="match status" value="1"/>
</dbReference>
<evidence type="ECO:0000256" key="9">
    <source>
        <dbReference type="ARBA" id="ARBA00022763"/>
    </source>
</evidence>
<accession>A0A6A6WH16</accession>
<feature type="compositionally biased region" description="Low complexity" evidence="16">
    <location>
        <begin position="597"/>
        <end position="624"/>
    </location>
</feature>
<keyword evidence="19" id="KW-1185">Reference proteome</keyword>
<feature type="compositionally biased region" description="Gly residues" evidence="16">
    <location>
        <begin position="690"/>
        <end position="707"/>
    </location>
</feature>
<dbReference type="OrthoDB" id="5396806at2759"/>
<keyword evidence="15" id="KW-0539">Nucleus</keyword>
<reference evidence="18" key="1">
    <citation type="journal article" date="2020" name="Stud. Mycol.">
        <title>101 Dothideomycetes genomes: a test case for predicting lifestyles and emergence of pathogens.</title>
        <authorList>
            <person name="Haridas S."/>
            <person name="Albert R."/>
            <person name="Binder M."/>
            <person name="Bloem J."/>
            <person name="Labutti K."/>
            <person name="Salamov A."/>
            <person name="Andreopoulos B."/>
            <person name="Baker S."/>
            <person name="Barry K."/>
            <person name="Bills G."/>
            <person name="Bluhm B."/>
            <person name="Cannon C."/>
            <person name="Castanera R."/>
            <person name="Culley D."/>
            <person name="Daum C."/>
            <person name="Ezra D."/>
            <person name="Gonzalez J."/>
            <person name="Henrissat B."/>
            <person name="Kuo A."/>
            <person name="Liang C."/>
            <person name="Lipzen A."/>
            <person name="Lutzoni F."/>
            <person name="Magnuson J."/>
            <person name="Mondo S."/>
            <person name="Nolan M."/>
            <person name="Ohm R."/>
            <person name="Pangilinan J."/>
            <person name="Park H.-J."/>
            <person name="Ramirez L."/>
            <person name="Alfaro M."/>
            <person name="Sun H."/>
            <person name="Tritt A."/>
            <person name="Yoshinaga Y."/>
            <person name="Zwiers L.-H."/>
            <person name="Turgeon B."/>
            <person name="Goodwin S."/>
            <person name="Spatafora J."/>
            <person name="Crous P."/>
            <person name="Grigoriev I."/>
        </authorList>
    </citation>
    <scope>NUCLEOTIDE SEQUENCE</scope>
    <source>
        <strain evidence="18">CBS 121739</strain>
    </source>
</reference>
<feature type="region of interest" description="Disordered" evidence="16">
    <location>
        <begin position="92"/>
        <end position="133"/>
    </location>
</feature>
<keyword evidence="7" id="KW-0963">Cytoplasm</keyword>
<feature type="compositionally biased region" description="Polar residues" evidence="16">
    <location>
        <begin position="441"/>
        <end position="472"/>
    </location>
</feature>
<feature type="compositionally biased region" description="Polar residues" evidence="16">
    <location>
        <begin position="369"/>
        <end position="379"/>
    </location>
</feature>
<evidence type="ECO:0000256" key="1">
    <source>
        <dbReference type="ARBA" id="ARBA00004123"/>
    </source>
</evidence>
<evidence type="ECO:0000256" key="3">
    <source>
        <dbReference type="ARBA" id="ARBA00004574"/>
    </source>
</evidence>
<keyword evidence="10" id="KW-0833">Ubl conjugation pathway</keyword>
<evidence type="ECO:0000256" key="11">
    <source>
        <dbReference type="ARBA" id="ARBA00022843"/>
    </source>
</evidence>
<dbReference type="GO" id="GO:0003677">
    <property type="term" value="F:DNA binding"/>
    <property type="evidence" value="ECO:0007669"/>
    <property type="project" value="UniProtKB-KW"/>
</dbReference>
<evidence type="ECO:0000259" key="17">
    <source>
        <dbReference type="PROSITE" id="PS51140"/>
    </source>
</evidence>
<evidence type="ECO:0000256" key="4">
    <source>
        <dbReference type="ARBA" id="ARBA00005491"/>
    </source>
</evidence>
<evidence type="ECO:0000256" key="8">
    <source>
        <dbReference type="ARBA" id="ARBA00022553"/>
    </source>
</evidence>
<dbReference type="GeneID" id="54481174"/>
<feature type="compositionally biased region" description="Low complexity" evidence="16">
    <location>
        <begin position="1"/>
        <end position="17"/>
    </location>
</feature>
<dbReference type="EMBL" id="ML996567">
    <property type="protein sequence ID" value="KAF2760937.1"/>
    <property type="molecule type" value="Genomic_DNA"/>
</dbReference>
<evidence type="ECO:0000313" key="18">
    <source>
        <dbReference type="EMBL" id="KAF2760937.1"/>
    </source>
</evidence>
<dbReference type="InterPro" id="IPR003892">
    <property type="entry name" value="CUE"/>
</dbReference>
<feature type="compositionally biased region" description="Polar residues" evidence="16">
    <location>
        <begin position="237"/>
        <end position="252"/>
    </location>
</feature>
<feature type="compositionally biased region" description="Gly residues" evidence="16">
    <location>
        <begin position="717"/>
        <end position="736"/>
    </location>
</feature>